<accession>A0A246GDA6</accession>
<organism evidence="1 2">
    <name type="scientific">Flavobacterium columnare</name>
    <dbReference type="NCBI Taxonomy" id="996"/>
    <lineage>
        <taxon>Bacteria</taxon>
        <taxon>Pseudomonadati</taxon>
        <taxon>Bacteroidota</taxon>
        <taxon>Flavobacteriia</taxon>
        <taxon>Flavobacteriales</taxon>
        <taxon>Flavobacteriaceae</taxon>
        <taxon>Flavobacterium</taxon>
    </lineage>
</organism>
<evidence type="ECO:0000313" key="2">
    <source>
        <dbReference type="Proteomes" id="UP000198034"/>
    </source>
</evidence>
<evidence type="ECO:0008006" key="3">
    <source>
        <dbReference type="Google" id="ProtNLM"/>
    </source>
</evidence>
<reference evidence="1 2" key="1">
    <citation type="journal article" date="2017" name="Infect. Genet. Evol.">
        <title>Comparative genome analysis of fish pathogen Flavobacterium columnare reveals extensive sequence diversity within the species.</title>
        <authorList>
            <person name="Kayansamruaj P."/>
            <person name="Dong H.T."/>
            <person name="Hirono I."/>
            <person name="Kondo H."/>
            <person name="Senapin S."/>
            <person name="Rodkhum C."/>
        </authorList>
    </citation>
    <scope>NUCLEOTIDE SEQUENCE [LARGE SCALE GENOMIC DNA]</scope>
    <source>
        <strain evidence="1 2">1214</strain>
    </source>
</reference>
<proteinExistence type="predicted"/>
<evidence type="ECO:0000313" key="1">
    <source>
        <dbReference type="EMBL" id="OWP79265.1"/>
    </source>
</evidence>
<comment type="caution">
    <text evidence="1">The sequence shown here is derived from an EMBL/GenBank/DDBJ whole genome shotgun (WGS) entry which is preliminary data.</text>
</comment>
<dbReference type="OrthoDB" id="1448607at2"/>
<dbReference type="EMBL" id="MTCY01000005">
    <property type="protein sequence ID" value="OWP79265.1"/>
    <property type="molecule type" value="Genomic_DNA"/>
</dbReference>
<sequence length="229" mass="23846">MRNITCLFLLSLFGISCQDDVAFNDPAFQVTIGNSLWKANSKIAKINSAGILTLEGNSSTHNLKLQINNSEVGTYPLGTINQNGIVIYTGVGQNTESFSTGIGKGPVSQMEVVNRGTGYLAGNIVSVSGGSGSGLKVNIEVDSKGLISEVVLANPGKDYKVGDLVTVNGGNNDAQLKIDRIANSGGQIVITENTGVTISGTFTFTAFSTSSGLTITGKEGVFYKIPLSK</sequence>
<dbReference type="Proteomes" id="UP000198034">
    <property type="component" value="Unassembled WGS sequence"/>
</dbReference>
<dbReference type="Pfam" id="PF19765">
    <property type="entry name" value="DUF6252"/>
    <property type="match status" value="2"/>
</dbReference>
<gene>
    <name evidence="1" type="ORF">BWK62_02885</name>
</gene>
<name>A0A246GDA6_9FLAO</name>
<protein>
    <recommendedName>
        <fullName evidence="3">Lipoprotein</fullName>
    </recommendedName>
</protein>
<dbReference type="AlphaFoldDB" id="A0A246GDA6"/>
<dbReference type="InterPro" id="IPR046219">
    <property type="entry name" value="DUF6252"/>
</dbReference>
<dbReference type="PROSITE" id="PS51257">
    <property type="entry name" value="PROKAR_LIPOPROTEIN"/>
    <property type="match status" value="1"/>
</dbReference>